<protein>
    <submittedName>
        <fullName evidence="3">Uncharacterized protein</fullName>
    </submittedName>
</protein>
<feature type="signal peptide" evidence="2">
    <location>
        <begin position="1"/>
        <end position="31"/>
    </location>
</feature>
<reference evidence="3 4" key="1">
    <citation type="submission" date="2019-11" db="EMBL/GenBank/DDBJ databases">
        <title>Lactobacillus sp. nov. CRM56-3, isolated from fermented tea leaves.</title>
        <authorList>
            <person name="Phuengjayaem S."/>
            <person name="Tanasupawat S."/>
        </authorList>
    </citation>
    <scope>NUCLEOTIDE SEQUENCE [LARGE SCALE GENOMIC DNA]</scope>
    <source>
        <strain evidence="3 4">CRM56-3</strain>
    </source>
</reference>
<feature type="chain" id="PRO_5038392366" evidence="2">
    <location>
        <begin position="32"/>
        <end position="537"/>
    </location>
</feature>
<dbReference type="AlphaFoldDB" id="A0A7X2XUG4"/>
<organism evidence="3 4">
    <name type="scientific">Secundilactobacillus folii</name>
    <dbReference type="NCBI Taxonomy" id="2678357"/>
    <lineage>
        <taxon>Bacteria</taxon>
        <taxon>Bacillati</taxon>
        <taxon>Bacillota</taxon>
        <taxon>Bacilli</taxon>
        <taxon>Lactobacillales</taxon>
        <taxon>Lactobacillaceae</taxon>
        <taxon>Secundilactobacillus</taxon>
    </lineage>
</organism>
<keyword evidence="4" id="KW-1185">Reference proteome</keyword>
<name>A0A7X2XUG4_9LACO</name>
<keyword evidence="2" id="KW-0732">Signal</keyword>
<dbReference type="EMBL" id="WNJO01000003">
    <property type="protein sequence ID" value="MTV81804.1"/>
    <property type="molecule type" value="Genomic_DNA"/>
</dbReference>
<comment type="caution">
    <text evidence="3">The sequence shown here is derived from an EMBL/GenBank/DDBJ whole genome shotgun (WGS) entry which is preliminary data.</text>
</comment>
<proteinExistence type="predicted"/>
<accession>A0A7X2XUG4</accession>
<keyword evidence="1" id="KW-0472">Membrane</keyword>
<dbReference type="RefSeq" id="WP_155431080.1">
    <property type="nucleotide sequence ID" value="NZ_WNJO01000003.1"/>
</dbReference>
<gene>
    <name evidence="3" type="ORF">GM612_03925</name>
</gene>
<dbReference type="Proteomes" id="UP000466388">
    <property type="component" value="Unassembled WGS sequence"/>
</dbReference>
<keyword evidence="1" id="KW-0812">Transmembrane</keyword>
<feature type="transmembrane region" description="Helical" evidence="1">
    <location>
        <begin position="501"/>
        <end position="524"/>
    </location>
</feature>
<sequence length="537" mass="59805">MRDKLNFGLFTLLLTLAAILGLRAMTMSTNAAETRPVLLVYDSKNIATHADLEIDCCQRLMTSLGLPVKSIKLADYQKDELTSGRYQGVVTMKNWDQQRLTNSSFERDRKIFKGVKLHVGPELQSDERQQLCCRFKELTHQQLCLHQERSSQLLSASHQLTVINKHPDNAEKFGWLSGQSDASQTYAYGVKIGRSGFLPSLGDDGLSIEAASQLMGALFKRPTKPHQPLLTITGISPYTNMKRLRTLIKQFSARGYPFALSITSVATNTNLEAFHRYTSTLRFAEQNGGLIFLSPSSETGTHLLNGDELRAIFQTELASLGADHVFPVGVSAPGYWNQSKYRRDAVLQNASHVLLLPNQPTTLGAQTINSTAKVTASQPFKAGVIGLPFSKFETVTHKDKLRFNSPTSLLIPMPQNNAEIGTILSRLESAQVPWFDPIRDHLNTALETGSALLGYRSGQYWLNGEPLSDLNLTADQRQSELPTQATKASWMNRVIQWQSTALIWIFSAIGLFLAGLLSIGWRLYRGKFIRPGIHKDR</sequence>
<keyword evidence="1" id="KW-1133">Transmembrane helix</keyword>
<evidence type="ECO:0000313" key="4">
    <source>
        <dbReference type="Proteomes" id="UP000466388"/>
    </source>
</evidence>
<evidence type="ECO:0000256" key="1">
    <source>
        <dbReference type="SAM" id="Phobius"/>
    </source>
</evidence>
<evidence type="ECO:0000313" key="3">
    <source>
        <dbReference type="EMBL" id="MTV81804.1"/>
    </source>
</evidence>
<evidence type="ECO:0000256" key="2">
    <source>
        <dbReference type="SAM" id="SignalP"/>
    </source>
</evidence>